<dbReference type="SUPFAM" id="SSF53383">
    <property type="entry name" value="PLP-dependent transferases"/>
    <property type="match status" value="1"/>
</dbReference>
<name>A0ABV4QW47_9ACTN</name>
<dbReference type="GO" id="GO:0008483">
    <property type="term" value="F:transaminase activity"/>
    <property type="evidence" value="ECO:0007669"/>
    <property type="project" value="UniProtKB-KW"/>
</dbReference>
<evidence type="ECO:0000256" key="3">
    <source>
        <dbReference type="ARBA" id="ARBA00023015"/>
    </source>
</evidence>
<dbReference type="RefSeq" id="WP_371941188.1">
    <property type="nucleotide sequence ID" value="NZ_JAXCEH010000006.1"/>
</dbReference>
<dbReference type="InterPro" id="IPR051446">
    <property type="entry name" value="HTH_trans_reg/aminotransferase"/>
</dbReference>
<dbReference type="EMBL" id="JAXCEH010000006">
    <property type="protein sequence ID" value="MFA1554671.1"/>
    <property type="molecule type" value="Genomic_DNA"/>
</dbReference>
<dbReference type="InterPro" id="IPR004839">
    <property type="entry name" value="Aminotransferase_I/II_large"/>
</dbReference>
<gene>
    <name evidence="7" type="ORF">SM436_13335</name>
</gene>
<evidence type="ECO:0000313" key="8">
    <source>
        <dbReference type="Proteomes" id="UP001569904"/>
    </source>
</evidence>
<accession>A0ABV4QW47</accession>
<dbReference type="SMART" id="SM00345">
    <property type="entry name" value="HTH_GNTR"/>
    <property type="match status" value="1"/>
</dbReference>
<dbReference type="InterPro" id="IPR015421">
    <property type="entry name" value="PyrdxlP-dep_Trfase_major"/>
</dbReference>
<evidence type="ECO:0000259" key="6">
    <source>
        <dbReference type="PROSITE" id="PS50949"/>
    </source>
</evidence>
<keyword evidence="4" id="KW-0238">DNA-binding</keyword>
<keyword evidence="7" id="KW-0808">Transferase</keyword>
<feature type="domain" description="HTH gntR-type" evidence="6">
    <location>
        <begin position="11"/>
        <end position="79"/>
    </location>
</feature>
<dbReference type="PANTHER" id="PTHR46577">
    <property type="entry name" value="HTH-TYPE TRANSCRIPTIONAL REGULATORY PROTEIN GABR"/>
    <property type="match status" value="1"/>
</dbReference>
<dbReference type="Gene3D" id="3.40.640.10">
    <property type="entry name" value="Type I PLP-dependent aspartate aminotransferase-like (Major domain)"/>
    <property type="match status" value="1"/>
</dbReference>
<evidence type="ECO:0000256" key="5">
    <source>
        <dbReference type="ARBA" id="ARBA00023163"/>
    </source>
</evidence>
<reference evidence="7 8" key="1">
    <citation type="submission" date="2023-11" db="EMBL/GenBank/DDBJ databases">
        <title>Actinomadura monticuli sp. nov., isolated from volcanic ash.</title>
        <authorList>
            <person name="Lee S.D."/>
            <person name="Yang H."/>
            <person name="Kim I.S."/>
        </authorList>
    </citation>
    <scope>NUCLEOTIDE SEQUENCE [LARGE SCALE GENOMIC DNA]</scope>
    <source>
        <strain evidence="7 8">DSM 45346</strain>
    </source>
</reference>
<dbReference type="PRINTS" id="PR00035">
    <property type="entry name" value="HTHGNTR"/>
</dbReference>
<dbReference type="CDD" id="cd00609">
    <property type="entry name" value="AAT_like"/>
    <property type="match status" value="1"/>
</dbReference>
<dbReference type="Gene3D" id="1.10.10.10">
    <property type="entry name" value="Winged helix-like DNA-binding domain superfamily/Winged helix DNA-binding domain"/>
    <property type="match status" value="1"/>
</dbReference>
<dbReference type="Pfam" id="PF00392">
    <property type="entry name" value="GntR"/>
    <property type="match status" value="1"/>
</dbReference>
<dbReference type="CDD" id="cd07377">
    <property type="entry name" value="WHTH_GntR"/>
    <property type="match status" value="1"/>
</dbReference>
<keyword evidence="5" id="KW-0804">Transcription</keyword>
<keyword evidence="8" id="KW-1185">Reference proteome</keyword>
<comment type="caution">
    <text evidence="7">The sequence shown here is derived from an EMBL/GenBank/DDBJ whole genome shotgun (WGS) entry which is preliminary data.</text>
</comment>
<evidence type="ECO:0000256" key="2">
    <source>
        <dbReference type="ARBA" id="ARBA00022898"/>
    </source>
</evidence>
<dbReference type="InterPro" id="IPR036390">
    <property type="entry name" value="WH_DNA-bd_sf"/>
</dbReference>
<dbReference type="InterPro" id="IPR015424">
    <property type="entry name" value="PyrdxlP-dep_Trfase"/>
</dbReference>
<keyword evidence="3" id="KW-0805">Transcription regulation</keyword>
<evidence type="ECO:0000256" key="4">
    <source>
        <dbReference type="ARBA" id="ARBA00023125"/>
    </source>
</evidence>
<dbReference type="Proteomes" id="UP001569904">
    <property type="component" value="Unassembled WGS sequence"/>
</dbReference>
<keyword evidence="2" id="KW-0663">Pyridoxal phosphate</keyword>
<evidence type="ECO:0000256" key="1">
    <source>
        <dbReference type="ARBA" id="ARBA00005384"/>
    </source>
</evidence>
<keyword evidence="7" id="KW-0032">Aminotransferase</keyword>
<evidence type="ECO:0000313" key="7">
    <source>
        <dbReference type="EMBL" id="MFA1554671.1"/>
    </source>
</evidence>
<proteinExistence type="inferred from homology"/>
<organism evidence="7 8">
    <name type="scientific">Actinomadura chokoriensis</name>
    <dbReference type="NCBI Taxonomy" id="454156"/>
    <lineage>
        <taxon>Bacteria</taxon>
        <taxon>Bacillati</taxon>
        <taxon>Actinomycetota</taxon>
        <taxon>Actinomycetes</taxon>
        <taxon>Streptosporangiales</taxon>
        <taxon>Thermomonosporaceae</taxon>
        <taxon>Actinomadura</taxon>
    </lineage>
</organism>
<dbReference type="Pfam" id="PF00155">
    <property type="entry name" value="Aminotran_1_2"/>
    <property type="match status" value="1"/>
</dbReference>
<sequence length="477" mass="51110">MDVHVSLVGRRDLAGQIYAQLRAAILDGRLRAGEALPPTRELARRLAISRNTVGVAYDRLAAEGFLTSRVGAGTFVRETGSAARGAPAASPLRPRARWDEVSAWPAPMPGIRWDFRAGLPDTALFPYEAWRRIMSGVLRPSVLGDPGAAGDPAGLPALREAIARHIGVSRAVRANGRDIVVTSGVQQALDLIVRVLLEPGDVVAVEDPGYPPVRMLLAAAGMRVRGVPVDAEGLRVDALPGDARAVYVTPSHQFPLGMPMSLPRRRALLDWARRRDVVIVEDDYDTEYRYGGRPIEPLQSLDEDGRVLYTGTFSKIMRPVLRLGFLVAPPSLHRAFRMARYVSSWHAEPPAQAALARFIDEGLLARHIRRSRREYRARHERVAELAGSLFGDRLAVVPAEAGLHLSATLPPGTDDAAIAAKALEAGIGLFALSEFAVTGPAVPGLVFGYGAVTLPAIDTGLRRLGGIVAGAAGAGRG</sequence>
<comment type="similarity">
    <text evidence="1">In the C-terminal section; belongs to the class-I pyridoxal-phosphate-dependent aminotransferase family.</text>
</comment>
<dbReference type="SUPFAM" id="SSF46785">
    <property type="entry name" value="Winged helix' DNA-binding domain"/>
    <property type="match status" value="1"/>
</dbReference>
<dbReference type="PANTHER" id="PTHR46577:SF1">
    <property type="entry name" value="HTH-TYPE TRANSCRIPTIONAL REGULATORY PROTEIN GABR"/>
    <property type="match status" value="1"/>
</dbReference>
<dbReference type="InterPro" id="IPR036388">
    <property type="entry name" value="WH-like_DNA-bd_sf"/>
</dbReference>
<protein>
    <submittedName>
        <fullName evidence="7">PLP-dependent aminotransferase family protein</fullName>
    </submittedName>
</protein>
<dbReference type="InterPro" id="IPR000524">
    <property type="entry name" value="Tscrpt_reg_HTH_GntR"/>
</dbReference>
<dbReference type="PROSITE" id="PS50949">
    <property type="entry name" value="HTH_GNTR"/>
    <property type="match status" value="1"/>
</dbReference>